<feature type="transmembrane region" description="Helical" evidence="1">
    <location>
        <begin position="119"/>
        <end position="140"/>
    </location>
</feature>
<feature type="transmembrane region" description="Helical" evidence="1">
    <location>
        <begin position="51"/>
        <end position="78"/>
    </location>
</feature>
<dbReference type="AlphaFoldDB" id="A0AAW7Z2N0"/>
<evidence type="ECO:0008006" key="4">
    <source>
        <dbReference type="Google" id="ProtNLM"/>
    </source>
</evidence>
<proteinExistence type="predicted"/>
<dbReference type="GeneID" id="83256776"/>
<dbReference type="Proteomes" id="UP001170717">
    <property type="component" value="Unassembled WGS sequence"/>
</dbReference>
<comment type="caution">
    <text evidence="2">The sequence shown here is derived from an EMBL/GenBank/DDBJ whole genome shotgun (WGS) entry which is preliminary data.</text>
</comment>
<organism evidence="2 3">
    <name type="scientific">Alteromonas stellipolaris</name>
    <dbReference type="NCBI Taxonomy" id="233316"/>
    <lineage>
        <taxon>Bacteria</taxon>
        <taxon>Pseudomonadati</taxon>
        <taxon>Pseudomonadota</taxon>
        <taxon>Gammaproteobacteria</taxon>
        <taxon>Alteromonadales</taxon>
        <taxon>Alteromonadaceae</taxon>
        <taxon>Alteromonas/Salinimonas group</taxon>
        <taxon>Alteromonas</taxon>
    </lineage>
</organism>
<gene>
    <name evidence="2" type="ORF">Q4527_11305</name>
</gene>
<keyword evidence="1" id="KW-0812">Transmembrane</keyword>
<keyword evidence="1" id="KW-1133">Transmembrane helix</keyword>
<evidence type="ECO:0000313" key="2">
    <source>
        <dbReference type="EMBL" id="MDO6577985.1"/>
    </source>
</evidence>
<evidence type="ECO:0000256" key="1">
    <source>
        <dbReference type="SAM" id="Phobius"/>
    </source>
</evidence>
<protein>
    <recommendedName>
        <fullName evidence="4">DUF3995 domain-containing protein</fullName>
    </recommendedName>
</protein>
<dbReference type="RefSeq" id="WP_061996961.1">
    <property type="nucleotide sequence ID" value="NZ_CAXIBE010000161.1"/>
</dbReference>
<sequence>MRKNTQLVIAGSLSILAALLHISCIFGGPDWYLFFGAGQRMAQLAAQGDPYPTIVTLIVASILTGWGLYALSGAGVIFKLPLLKTCLVLITTIYLLRGVVGLIGPFFTSAPVVHQNSVTFWVISSIMCCVYGTFYLLGTVQNCANCQRRNMGILRLA</sequence>
<name>A0AAW7Z2N0_9ALTE</name>
<dbReference type="EMBL" id="JAUOQI010000007">
    <property type="protein sequence ID" value="MDO6577985.1"/>
    <property type="molecule type" value="Genomic_DNA"/>
</dbReference>
<feature type="transmembrane region" description="Helical" evidence="1">
    <location>
        <begin position="85"/>
        <end position="107"/>
    </location>
</feature>
<reference evidence="2" key="1">
    <citation type="submission" date="2023-07" db="EMBL/GenBank/DDBJ databases">
        <title>Genome content predicts the carbon catabolic preferences of heterotrophic bacteria.</title>
        <authorList>
            <person name="Gralka M."/>
        </authorList>
    </citation>
    <scope>NUCLEOTIDE SEQUENCE</scope>
    <source>
        <strain evidence="2">F2M12</strain>
    </source>
</reference>
<evidence type="ECO:0000313" key="3">
    <source>
        <dbReference type="Proteomes" id="UP001170717"/>
    </source>
</evidence>
<keyword evidence="1" id="KW-0472">Membrane</keyword>
<accession>A0AAW7Z2N0</accession>